<sequence length="142" mass="16610">MFEQLMKTLALSLKMEPFIPLNDGSYRLEIDYSVVDLHQHSNWILWETTLPFQFTERYDYRAEAAIKSCMLHAMKKLRSSPSTLTVNKDQQLLVQGKVKLEDCSVDLLSQYLAKHMSFVEQLSVELEQERVNKSINQTVWLP</sequence>
<keyword evidence="2" id="KW-1185">Reference proteome</keyword>
<evidence type="ECO:0000313" key="2">
    <source>
        <dbReference type="Proteomes" id="UP000016567"/>
    </source>
</evidence>
<dbReference type="CDD" id="cd17027">
    <property type="entry name" value="T3SC_IA_YscB_AscB-like"/>
    <property type="match status" value="1"/>
</dbReference>
<dbReference type="eggNOG" id="ENOG5031U9B">
    <property type="taxonomic scope" value="Bacteria"/>
</dbReference>
<proteinExistence type="predicted"/>
<dbReference type="GO" id="GO:0030254">
    <property type="term" value="P:protein secretion by the type III secretion system"/>
    <property type="evidence" value="ECO:0007669"/>
    <property type="project" value="InterPro"/>
</dbReference>
<protein>
    <submittedName>
        <fullName evidence="1">Putative type III secretion system chaperone protein</fullName>
    </submittedName>
</protein>
<dbReference type="RefSeq" id="WP_021708091.1">
    <property type="nucleotide sequence ID" value="NZ_BAOB01000253.1"/>
</dbReference>
<dbReference type="InterPro" id="IPR013353">
    <property type="entry name" value="T3SS_YscB"/>
</dbReference>
<accession>U3A2W3</accession>
<dbReference type="NCBIfam" id="TIGR02513">
    <property type="entry name" value="type_III_yscB"/>
    <property type="match status" value="1"/>
</dbReference>
<dbReference type="Proteomes" id="UP000016567">
    <property type="component" value="Unassembled WGS sequence"/>
</dbReference>
<dbReference type="AlphaFoldDB" id="U3A2W3"/>
<dbReference type="Gene3D" id="3.30.1460.10">
    <property type="match status" value="1"/>
</dbReference>
<dbReference type="SUPFAM" id="SSF69635">
    <property type="entry name" value="Type III secretory system chaperone-like"/>
    <property type="match status" value="1"/>
</dbReference>
<dbReference type="STRING" id="1219077.VAZ01S_008_00530"/>
<dbReference type="EMBL" id="BATL01000008">
    <property type="protein sequence ID" value="GAD74311.1"/>
    <property type="molecule type" value="Genomic_DNA"/>
</dbReference>
<organism evidence="1 2">
    <name type="scientific">Vibrio azureus NBRC 104587</name>
    <dbReference type="NCBI Taxonomy" id="1219077"/>
    <lineage>
        <taxon>Bacteria</taxon>
        <taxon>Pseudomonadati</taxon>
        <taxon>Pseudomonadota</taxon>
        <taxon>Gammaproteobacteria</taxon>
        <taxon>Vibrionales</taxon>
        <taxon>Vibrionaceae</taxon>
        <taxon>Vibrio</taxon>
    </lineage>
</organism>
<reference evidence="1 2" key="1">
    <citation type="submission" date="2013-09" db="EMBL/GenBank/DDBJ databases">
        <title>Whole genome shotgun sequence of Vibrio azureus NBRC 104587.</title>
        <authorList>
            <person name="Isaki S."/>
            <person name="Hosoyama A."/>
            <person name="Numata M."/>
            <person name="Hashimoto M."/>
            <person name="Hosoyama Y."/>
            <person name="Tsuchikane K."/>
            <person name="Noguchi M."/>
            <person name="Hirakata S."/>
            <person name="Ichikawa N."/>
            <person name="Ohji S."/>
            <person name="Yamazoe A."/>
            <person name="Fujita N."/>
        </authorList>
    </citation>
    <scope>NUCLEOTIDE SEQUENCE [LARGE SCALE GENOMIC DNA]</scope>
    <source>
        <strain evidence="1 2">NBRC 104587</strain>
    </source>
</reference>
<comment type="caution">
    <text evidence="1">The sequence shown here is derived from an EMBL/GenBank/DDBJ whole genome shotgun (WGS) entry which is preliminary data.</text>
</comment>
<dbReference type="OrthoDB" id="5886002at2"/>
<gene>
    <name evidence="1" type="ORF">VAZ01S_008_00530</name>
</gene>
<evidence type="ECO:0000313" key="1">
    <source>
        <dbReference type="EMBL" id="GAD74311.1"/>
    </source>
</evidence>
<name>U3A2W3_9VIBR</name>